<dbReference type="EMBL" id="CADIKH010000009">
    <property type="protein sequence ID" value="CAB3753958.1"/>
    <property type="molecule type" value="Genomic_DNA"/>
</dbReference>
<keyword evidence="2" id="KW-1185">Reference proteome</keyword>
<evidence type="ECO:0000313" key="1">
    <source>
        <dbReference type="EMBL" id="CAB3753958.1"/>
    </source>
</evidence>
<name>A0A6J5DIL4_9BURK</name>
<gene>
    <name evidence="1" type="ORF">LMG29542_02202</name>
</gene>
<accession>A0A6J5DIL4</accession>
<dbReference type="Proteomes" id="UP000494363">
    <property type="component" value="Unassembled WGS sequence"/>
</dbReference>
<protein>
    <submittedName>
        <fullName evidence="1">Uncharacterized protein</fullName>
    </submittedName>
</protein>
<evidence type="ECO:0000313" key="2">
    <source>
        <dbReference type="Proteomes" id="UP000494363"/>
    </source>
</evidence>
<dbReference type="RefSeq" id="WP_377757518.1">
    <property type="nucleotide sequence ID" value="NZ_JBHTEA010000004.1"/>
</dbReference>
<dbReference type="AlphaFoldDB" id="A0A6J5DIL4"/>
<sequence length="680" mass="71754">MADMDRKAIAQALKDLDLNSVAGHRETIGQAIAALEHDEPTTTDQALSGGVAVFGAPAVVDADNARRYLALRSRMVQTEPPIAQGHIGGASLDAVLDALGAPNAADAAAAQGDLQERALLAAVQWANADTPIVEALAYRNGFVAGASQHAAVGEALRSLTAAPAADAAPAAHPDGGDVRTLLEKALYFAEKVSDGPSDRLRRSAFIAEVKKALTTTPATAAHAGAMDAIDKAIDKLIYTAWYSGEQDGAEGVTWQERGDSYNGMLRDRIQDDKRALLSLLAAPTADSGAMLTVEQHHDLKFVLDLATRQHRFADPSIVRLRTLLAAAKPVSVATATTAAVDVAVAHGEPNTSFALGEALRGMIEDAENTYNAAKSGRPLEISVGQFRRLAAAKALLTSPSQHDAVGAQGEPDVIQARHAFHLESDDPQWTYGAWSEVSKEAAQTLRAQGGFEIRELFAAERIANRSNVAVGEEIHVHVMGCDVYSLPLQASGMEPPTGPRFVVHVPSAVGETVAWAAVHFGGPRNGKIYNTCDTKEDIGRCIAQVHQSSDSITLTARPIAFADATPIPRVNDEADIPQLADVEERLVHAADDGARSARAGTHELIVDEDGCAGLPSEHPAQEGDRPICRFRWREDRGDPGIGMPGFCGWVLADDQSGTLLADLSVASSHPTDTPGATDAL</sequence>
<proteinExistence type="predicted"/>
<organism evidence="1 2">
    <name type="scientific">Paraburkholderia humisilvae</name>
    <dbReference type="NCBI Taxonomy" id="627669"/>
    <lineage>
        <taxon>Bacteria</taxon>
        <taxon>Pseudomonadati</taxon>
        <taxon>Pseudomonadota</taxon>
        <taxon>Betaproteobacteria</taxon>
        <taxon>Burkholderiales</taxon>
        <taxon>Burkholderiaceae</taxon>
        <taxon>Paraburkholderia</taxon>
    </lineage>
</organism>
<reference evidence="1 2" key="1">
    <citation type="submission" date="2020-04" db="EMBL/GenBank/DDBJ databases">
        <authorList>
            <person name="De Canck E."/>
        </authorList>
    </citation>
    <scope>NUCLEOTIDE SEQUENCE [LARGE SCALE GENOMIC DNA]</scope>
    <source>
        <strain evidence="1 2">LMG 29542</strain>
    </source>
</reference>